<evidence type="ECO:0000256" key="6">
    <source>
        <dbReference type="ARBA" id="ARBA00022989"/>
    </source>
</evidence>
<dbReference type="Pfam" id="PF22572">
    <property type="entry name" value="GPR158_179_EC"/>
    <property type="match status" value="1"/>
</dbReference>
<organism evidence="20 21">
    <name type="scientific">Drosophila gunungcola</name>
    <name type="common">fruit fly</name>
    <dbReference type="NCBI Taxonomy" id="103775"/>
    <lineage>
        <taxon>Eukaryota</taxon>
        <taxon>Metazoa</taxon>
        <taxon>Ecdysozoa</taxon>
        <taxon>Arthropoda</taxon>
        <taxon>Hexapoda</taxon>
        <taxon>Insecta</taxon>
        <taxon>Pterygota</taxon>
        <taxon>Neoptera</taxon>
        <taxon>Endopterygota</taxon>
        <taxon>Diptera</taxon>
        <taxon>Brachycera</taxon>
        <taxon>Muscomorpha</taxon>
        <taxon>Ephydroidea</taxon>
        <taxon>Drosophilidae</taxon>
        <taxon>Drosophila</taxon>
        <taxon>Sophophora</taxon>
    </lineage>
</organism>
<keyword evidence="6 18" id="KW-1133">Transmembrane helix</keyword>
<feature type="domain" description="G-protein coupled receptors family 3 profile" evidence="19">
    <location>
        <begin position="225"/>
        <end position="409"/>
    </location>
</feature>
<proteinExistence type="inferred from homology"/>
<dbReference type="InterPro" id="IPR017978">
    <property type="entry name" value="GPCR_3_C"/>
</dbReference>
<keyword evidence="4 18" id="KW-0812">Transmembrane</keyword>
<comment type="caution">
    <text evidence="20">The sequence shown here is derived from an EMBL/GenBank/DDBJ whole genome shotgun (WGS) entry which is preliminary data.</text>
</comment>
<dbReference type="AlphaFoldDB" id="A0A9P9YLK0"/>
<evidence type="ECO:0000313" key="21">
    <source>
        <dbReference type="Proteomes" id="UP001059596"/>
    </source>
</evidence>
<feature type="compositionally biased region" description="Polar residues" evidence="17">
    <location>
        <begin position="730"/>
        <end position="743"/>
    </location>
</feature>
<evidence type="ECO:0000256" key="17">
    <source>
        <dbReference type="SAM" id="MobiDB-lite"/>
    </source>
</evidence>
<dbReference type="GO" id="GO:0004930">
    <property type="term" value="F:G protein-coupled receptor activity"/>
    <property type="evidence" value="ECO:0007669"/>
    <property type="project" value="UniProtKB-KW"/>
</dbReference>
<evidence type="ECO:0000256" key="9">
    <source>
        <dbReference type="ARBA" id="ARBA00023136"/>
    </source>
</evidence>
<name>A0A9P9YLK0_9MUSC</name>
<feature type="transmembrane region" description="Helical" evidence="18">
    <location>
        <begin position="322"/>
        <end position="342"/>
    </location>
</feature>
<evidence type="ECO:0000256" key="4">
    <source>
        <dbReference type="ARBA" id="ARBA00022692"/>
    </source>
</evidence>
<feature type="region of interest" description="Disordered" evidence="17">
    <location>
        <begin position="793"/>
        <end position="853"/>
    </location>
</feature>
<evidence type="ECO:0000256" key="10">
    <source>
        <dbReference type="ARBA" id="ARBA00023157"/>
    </source>
</evidence>
<accession>A0A9P9YLK0</accession>
<protein>
    <recommendedName>
        <fullName evidence="19">G-protein coupled receptors family 3 profile domain-containing protein</fullName>
    </recommendedName>
</protein>
<evidence type="ECO:0000256" key="11">
    <source>
        <dbReference type="ARBA" id="ARBA00023170"/>
    </source>
</evidence>
<evidence type="ECO:0000256" key="3">
    <source>
        <dbReference type="ARBA" id="ARBA00022475"/>
    </source>
</evidence>
<dbReference type="PANTHER" id="PTHR32546">
    <property type="entry name" value="G-PROTEIN COUPLED RECEPTOR 158-RELATED"/>
    <property type="match status" value="1"/>
</dbReference>
<dbReference type="EMBL" id="JAMKOV010000007">
    <property type="protein sequence ID" value="KAI8038828.1"/>
    <property type="molecule type" value="Genomic_DNA"/>
</dbReference>
<evidence type="ECO:0000256" key="18">
    <source>
        <dbReference type="SAM" id="Phobius"/>
    </source>
</evidence>
<evidence type="ECO:0000259" key="19">
    <source>
        <dbReference type="PROSITE" id="PS50259"/>
    </source>
</evidence>
<evidence type="ECO:0000256" key="1">
    <source>
        <dbReference type="ARBA" id="ARBA00004487"/>
    </source>
</evidence>
<feature type="transmembrane region" description="Helical" evidence="18">
    <location>
        <begin position="354"/>
        <end position="378"/>
    </location>
</feature>
<dbReference type="Pfam" id="PF00003">
    <property type="entry name" value="7tm_3"/>
    <property type="match status" value="1"/>
</dbReference>
<keyword evidence="13" id="KW-0807">Transducer</keyword>
<keyword evidence="21" id="KW-1185">Reference proteome</keyword>
<sequence>MVEFDDDIFAAGNCFDWNEHPAQPGLFCPFAYRLPPPNLGAVFAKDLAMEYHYLGNTSEGTSGIDIDLRRVDIDQCPQRHTPGTKRPLNIFAGTDKCKQRTTMCEAIMGLGFRRGSYKCLCRKGFYFPDIASLHKFFNGSLLEEEYEKLMLGKNSTYNSNSEYECLPCAEGCDSCEDSSPCIAALNWPMRTSILALACIVIGLLPPAAWFTFRYQQVKNIVMYPNPNLYTCTARIWLREIGFSLTYGALMLKTWRISVIFRVRSAKAVKITDAALLKRLGIICGAIGTCLLVRTLVSPPDVVVGRTADDLKAFLCKTDWWDYTFTSMEVLFLAWGVRLCIMVRKAPSEFNESRFISMAIYNEFLLTCFLNVSMLFLQSPANPDLLYIIFFCHTQLTVTLLLALIFGSKIPTLTQVYIVLRSGKSHQENIGLGTKASGAKFNFRPQVRTFANPSSVTTSTVPVAGTTSAETKLSDQEALEEIRQLSMQLQRIQEMAPPKGVAVMTISSLLDGLKTPGGLMVVAAAASATTHGHSAATRQSALPLLALNVEMQKYSQQMSNSNGRSGSGANARTSIPTMVLETPPSSTPPSTAFEERAVNTELSGDDFREQLLRRTADGHIICSRCLDASKEHYYCCPPRSACDHLGSPKDEGSLSFANIKLECMCSQSEDLDQDQNQRQRKPTVRTAATNTPPTSCKRAPRNLLETELSISYQICDNCRSKYKLTGRRRSGSYSQAQGNSQLGHQPSVQVQLQSQSRSSEILDRTTAADVEGEARTKAAHSTDDIVLYTTGAEKEENGAQDQLTEPVPAPSLGNVSNASNNSTSGSGGTSRPKRPDKLVLDLNDRSKYTKEVSV</sequence>
<keyword evidence="10" id="KW-1015">Disulfide bond</keyword>
<feature type="compositionally biased region" description="Low complexity" evidence="17">
    <location>
        <begin position="744"/>
        <end position="758"/>
    </location>
</feature>
<keyword evidence="15" id="KW-0966">Cell projection</keyword>
<evidence type="ECO:0000313" key="20">
    <source>
        <dbReference type="EMBL" id="KAI8038828.1"/>
    </source>
</evidence>
<dbReference type="CDD" id="cd15293">
    <property type="entry name" value="7tmC_GPR158-like"/>
    <property type="match status" value="1"/>
</dbReference>
<reference evidence="20" key="1">
    <citation type="journal article" date="2023" name="Genome Biol. Evol.">
        <title>Long-read-based Genome Assembly of Drosophila gunungcola Reveals Fewer Chemosensory Genes in Flower-breeding Species.</title>
        <authorList>
            <person name="Negi A."/>
            <person name="Liao B.Y."/>
            <person name="Yeh S.D."/>
        </authorList>
    </citation>
    <scope>NUCLEOTIDE SEQUENCE</scope>
    <source>
        <strain evidence="20">Sukarami</strain>
    </source>
</reference>
<dbReference type="Proteomes" id="UP001059596">
    <property type="component" value="Unassembled WGS sequence"/>
</dbReference>
<keyword evidence="3" id="KW-1003">Cell membrane</keyword>
<keyword evidence="5" id="KW-0732">Signal</keyword>
<evidence type="ECO:0000256" key="7">
    <source>
        <dbReference type="ARBA" id="ARBA00023018"/>
    </source>
</evidence>
<gene>
    <name evidence="20" type="ORF">M5D96_008737</name>
</gene>
<comment type="subcellular location">
    <subcellularLocation>
        <location evidence="1">Cell projection</location>
        <location evidence="1">Neuron projection</location>
    </subcellularLocation>
    <subcellularLocation>
        <location evidence="16">Postsynaptic cell membrane</location>
        <topology evidence="16">Multi-pass membrane protein</topology>
    </subcellularLocation>
</comment>
<dbReference type="GO" id="GO:0045211">
    <property type="term" value="C:postsynaptic membrane"/>
    <property type="evidence" value="ECO:0007669"/>
    <property type="project" value="UniProtKB-SubCell"/>
</dbReference>
<dbReference type="InterPro" id="IPR054714">
    <property type="entry name" value="GPR158_179_extracellular"/>
</dbReference>
<feature type="compositionally biased region" description="Basic and acidic residues" evidence="17">
    <location>
        <begin position="832"/>
        <end position="853"/>
    </location>
</feature>
<evidence type="ECO:0000256" key="5">
    <source>
        <dbReference type="ARBA" id="ARBA00022729"/>
    </source>
</evidence>
<keyword evidence="14" id="KW-0628">Postsynaptic cell membrane</keyword>
<comment type="similarity">
    <text evidence="2">Belongs to the G-protein coupled receptor 3 family.</text>
</comment>
<keyword evidence="12" id="KW-0325">Glycoprotein</keyword>
<keyword evidence="7" id="KW-0770">Synapse</keyword>
<evidence type="ECO:0000256" key="8">
    <source>
        <dbReference type="ARBA" id="ARBA00023040"/>
    </source>
</evidence>
<evidence type="ECO:0000256" key="12">
    <source>
        <dbReference type="ARBA" id="ARBA00023180"/>
    </source>
</evidence>
<feature type="region of interest" description="Disordered" evidence="17">
    <location>
        <begin position="725"/>
        <end position="781"/>
    </location>
</feature>
<feature type="transmembrane region" description="Helical" evidence="18">
    <location>
        <begin position="384"/>
        <end position="405"/>
    </location>
</feature>
<feature type="compositionally biased region" description="Low complexity" evidence="17">
    <location>
        <begin position="812"/>
        <end position="823"/>
    </location>
</feature>
<keyword evidence="11" id="KW-0675">Receptor</keyword>
<feature type="transmembrane region" description="Helical" evidence="18">
    <location>
        <begin position="193"/>
        <end position="215"/>
    </location>
</feature>
<feature type="compositionally biased region" description="Basic and acidic residues" evidence="17">
    <location>
        <begin position="771"/>
        <end position="781"/>
    </location>
</feature>
<dbReference type="GO" id="GO:0043005">
    <property type="term" value="C:neuron projection"/>
    <property type="evidence" value="ECO:0007669"/>
    <property type="project" value="UniProtKB-SubCell"/>
</dbReference>
<dbReference type="InterPro" id="IPR043458">
    <property type="entry name" value="GPR158/179"/>
</dbReference>
<keyword evidence="8" id="KW-0297">G-protein coupled receptor</keyword>
<feature type="transmembrane region" description="Helical" evidence="18">
    <location>
        <begin position="275"/>
        <end position="296"/>
    </location>
</feature>
<evidence type="ECO:0000256" key="2">
    <source>
        <dbReference type="ARBA" id="ARBA00007242"/>
    </source>
</evidence>
<dbReference type="PROSITE" id="PS50259">
    <property type="entry name" value="G_PROTEIN_RECEP_F3_4"/>
    <property type="match status" value="1"/>
</dbReference>
<keyword evidence="9 18" id="KW-0472">Membrane</keyword>
<evidence type="ECO:0000256" key="15">
    <source>
        <dbReference type="ARBA" id="ARBA00023273"/>
    </source>
</evidence>
<evidence type="ECO:0000256" key="16">
    <source>
        <dbReference type="ARBA" id="ARBA00034104"/>
    </source>
</evidence>
<evidence type="ECO:0000256" key="14">
    <source>
        <dbReference type="ARBA" id="ARBA00023257"/>
    </source>
</evidence>
<feature type="region of interest" description="Disordered" evidence="17">
    <location>
        <begin position="669"/>
        <end position="699"/>
    </location>
</feature>
<dbReference type="PANTHER" id="PTHR32546:SF29">
    <property type="entry name" value="G-PROTEIN COUPLED RECEPTORS FAMILY 3 PROFILE DOMAIN-CONTAINING PROTEIN"/>
    <property type="match status" value="1"/>
</dbReference>
<evidence type="ECO:0000256" key="13">
    <source>
        <dbReference type="ARBA" id="ARBA00023224"/>
    </source>
</evidence>